<protein>
    <submittedName>
        <fullName evidence="1">Uncharacterized protein</fullName>
    </submittedName>
</protein>
<organism evidence="1">
    <name type="scientific">Utricularia reniformis</name>
    <dbReference type="NCBI Taxonomy" id="192314"/>
    <lineage>
        <taxon>Eukaryota</taxon>
        <taxon>Viridiplantae</taxon>
        <taxon>Streptophyta</taxon>
        <taxon>Embryophyta</taxon>
        <taxon>Tracheophyta</taxon>
        <taxon>Spermatophyta</taxon>
        <taxon>Magnoliopsida</taxon>
        <taxon>eudicotyledons</taxon>
        <taxon>Gunneridae</taxon>
        <taxon>Pentapetalae</taxon>
        <taxon>asterids</taxon>
        <taxon>lamiids</taxon>
        <taxon>Lamiales</taxon>
        <taxon>Lentibulariaceae</taxon>
        <taxon>Utricularia</taxon>
    </lineage>
</organism>
<gene>
    <name evidence="1" type="ORF">AEK19_MT2071</name>
</gene>
<name>A0A1Y0B4B5_9LAMI</name>
<reference evidence="1" key="1">
    <citation type="submission" date="2017-03" db="EMBL/GenBank/DDBJ databases">
        <title>The mitochondrial genome of the carnivorous plant Utricularia reniformis (Lentibulariaceae): structure, comparative analysis and evolutionary landmarks.</title>
        <authorList>
            <person name="Silva S.R."/>
            <person name="Alvarenga D.O."/>
            <person name="Michael T.P."/>
            <person name="Miranda V.F.O."/>
            <person name="Varani A.M."/>
        </authorList>
    </citation>
    <scope>NUCLEOTIDE SEQUENCE</scope>
</reference>
<keyword evidence="1" id="KW-0496">Mitochondrion</keyword>
<geneLocation type="mitochondrion" evidence="1"/>
<dbReference type="EMBL" id="KY774314">
    <property type="protein sequence ID" value="ART32227.1"/>
    <property type="molecule type" value="Genomic_DNA"/>
</dbReference>
<proteinExistence type="predicted"/>
<dbReference type="AlphaFoldDB" id="A0A1Y0B4B5"/>
<evidence type="ECO:0000313" key="1">
    <source>
        <dbReference type="EMBL" id="ART32227.1"/>
    </source>
</evidence>
<accession>A0A1Y0B4B5</accession>
<sequence length="51" mass="5799">MRGRCGYTETEEELYPKGACPFPAKVLPSPLKKILLSRLCHKSGCYRFPEP</sequence>